<dbReference type="InterPro" id="IPR003159">
    <property type="entry name" value="Lyase_8_central_dom"/>
</dbReference>
<comment type="caution">
    <text evidence="11">The sequence shown here is derived from an EMBL/GenBank/DDBJ whole genome shotgun (WGS) entry which is preliminary data.</text>
</comment>
<evidence type="ECO:0000259" key="6">
    <source>
        <dbReference type="Pfam" id="PF02278"/>
    </source>
</evidence>
<dbReference type="CDD" id="cd01083">
    <property type="entry name" value="GAG_Lyase"/>
    <property type="match status" value="1"/>
</dbReference>
<feature type="domain" description="Polysaccharide lyase family 8 C-terminal" evidence="7">
    <location>
        <begin position="998"/>
        <end position="1049"/>
    </location>
</feature>
<keyword evidence="2 5" id="KW-0732">Signal</keyword>
<evidence type="ECO:0000256" key="2">
    <source>
        <dbReference type="ARBA" id="ARBA00022729"/>
    </source>
</evidence>
<dbReference type="OrthoDB" id="6636047at2"/>
<dbReference type="Gene3D" id="2.70.98.10">
    <property type="match status" value="1"/>
</dbReference>
<dbReference type="Proteomes" id="UP000003330">
    <property type="component" value="Unassembled WGS sequence"/>
</dbReference>
<evidence type="ECO:0000259" key="9">
    <source>
        <dbReference type="Pfam" id="PF21461"/>
    </source>
</evidence>
<feature type="chain" id="PRO_5003479529" evidence="5">
    <location>
        <begin position="29"/>
        <end position="1060"/>
    </location>
</feature>
<dbReference type="SUPFAM" id="SSF48230">
    <property type="entry name" value="Chondroitin AC/alginate lyase"/>
    <property type="match status" value="1"/>
</dbReference>
<accession>G5K0A5</accession>
<name>G5K0A5_9STRE</name>
<sequence length="1060" mass="120968">MKKRKNYYSYLCSSLIATCFLWAPSVLAEEESAVTSIYEEIQEVKSLMQEDDYFNQIQASDSQEAPLKEEVSLESQVTLTSDNLLKNPNFDQTNPVKPQEKNQLWERESAKDWQIYKDEKETKGNPKIDASNHHLTMTSDQNQNFRACVHQMVSINPEKQYLLTFDIATKDKKGQAFVRIIEELGKDAKKEQRLWLSPMASGTEVKHQEKLYIPKLAVNQVKLELFYETGQGQVVFDNISLREAGDKPSGAVKPVSHSLEEKISLPLSKKYLLEMPDYHYQVSASSNKIVRVENGVLMPLSQGKTLLEVSNKEGQNIGSLPVEILAEEDHQMTSLISKWQERIQGAESYNENSAAMQALNQKWDASVTKNLASLVKSQEEKYLWKDLKDLDKSSNMTATYRHLEEMAKQVTSPASQYYDNPDLIRLIKERLAWLNLNVYNPQKDIEGKANWWDFEIGTPRAIVNTLTLLYPYMTSEEITMQTKSISHFVPKPTQFRSTLVNPFKAIGGNLVDMGRVKVIEAILSHDTRGLQESIKALETLFTFQKDGSKGEGFYEDGSYIDHTNVAYTGAYANVLIDGLSQLIPLIQASDLKLDQSKLTHINHWIEHSFLPLMVQGELMDMSRGRSISRDNASSRMAALEALRGILRLSDSLPEEMKTKVKSHVKAILAYHDKKTILESLSSYYDIKLFEDFLADDSIEASEGQSSLSLFNNMDKLAYYNADKDFAFALSMHSSKTLNFEAMNNENTRGWYTGDGMFYLYNNDLTHYSDRYWPTVNPLKMAGTTESESKREDVTDDYLKKLTNQYKATTKEKAGMSTLSSSFVGAIKADEKNGLAVKDFHNWDKTVSAKKSWAILDDQIVFLGTAINSNNQTVSTTIDQRKENSENAYRVFINGQEVSLSDKELSRDDVTSIFLLSQDGKSNIGYLFDQVSSLVFNKKEQSGRWSDINTGSKNKELIKQVFITISQRHSKTDDSYAYSLLPNISQSEFEKAREEKRVKVLRNDKQFQVLHDQKQDLWTVVKYQDGQETLYPNMMLDKAGLYLFQKEGDHFKELSHRNLTK</sequence>
<dbReference type="InterPro" id="IPR011071">
    <property type="entry name" value="Lyase_8-like_C"/>
</dbReference>
<dbReference type="InterPro" id="IPR014718">
    <property type="entry name" value="GH-type_carb-bd"/>
</dbReference>
<dbReference type="InterPro" id="IPR012970">
    <property type="entry name" value="Lyase_8_alpha_N"/>
</dbReference>
<dbReference type="SUPFAM" id="SSF74650">
    <property type="entry name" value="Galactose mutarotase-like"/>
    <property type="match status" value="1"/>
</dbReference>
<dbReference type="InterPro" id="IPR014756">
    <property type="entry name" value="Ig_E-set"/>
</dbReference>
<reference evidence="11 12" key="1">
    <citation type="journal article" date="2014" name="Int. J. Syst. Evol. Microbiol.">
        <title>Phylogenomics and the dynamic genome evolution of the genus Streptococcus.</title>
        <authorList>
            <consortium name="The Broad Institute Genome Sequencing Platform"/>
            <person name="Richards V.P."/>
            <person name="Palmer S.R."/>
            <person name="Pavinski Bitar P.D."/>
            <person name="Qin X."/>
            <person name="Weinstock G.M."/>
            <person name="Highlander S.K."/>
            <person name="Town C.D."/>
            <person name="Burne R.A."/>
            <person name="Stanhope M.J."/>
        </authorList>
    </citation>
    <scope>NUCLEOTIDE SEQUENCE [LARGE SCALE GENOMIC DNA]</scope>
    <source>
        <strain evidence="11 12">707-05</strain>
    </source>
</reference>
<feature type="domain" description="Hyaluronate lyase-like N-terminal" evidence="10">
    <location>
        <begin position="86"/>
        <end position="241"/>
    </location>
</feature>
<dbReference type="GO" id="GO:0016837">
    <property type="term" value="F:carbon-oxygen lyase activity, acting on polysaccharides"/>
    <property type="evidence" value="ECO:0007669"/>
    <property type="project" value="UniProtKB-ARBA"/>
</dbReference>
<dbReference type="GO" id="GO:0005975">
    <property type="term" value="P:carbohydrate metabolic process"/>
    <property type="evidence" value="ECO:0007669"/>
    <property type="project" value="InterPro"/>
</dbReference>
<feature type="active site" evidence="4">
    <location>
        <position position="562"/>
    </location>
</feature>
<dbReference type="Pfam" id="PF08124">
    <property type="entry name" value="Lyase_8_N"/>
    <property type="match status" value="1"/>
</dbReference>
<organism evidence="11 12">
    <name type="scientific">Streptococcus ictaluri 707-05</name>
    <dbReference type="NCBI Taxonomy" id="764299"/>
    <lineage>
        <taxon>Bacteria</taxon>
        <taxon>Bacillati</taxon>
        <taxon>Bacillota</taxon>
        <taxon>Bacilli</taxon>
        <taxon>Lactobacillales</taxon>
        <taxon>Streptococcaceae</taxon>
        <taxon>Streptococcus</taxon>
    </lineage>
</organism>
<dbReference type="Pfam" id="PF02884">
    <property type="entry name" value="Lyase_8_C"/>
    <property type="match status" value="1"/>
</dbReference>
<evidence type="ECO:0000259" key="10">
    <source>
        <dbReference type="Pfam" id="PF22637"/>
    </source>
</evidence>
<dbReference type="Pfam" id="PF02278">
    <property type="entry name" value="Lyase_8"/>
    <property type="match status" value="1"/>
</dbReference>
<feature type="domain" description="Polysaccharide lyase family 8 central" evidence="6">
    <location>
        <begin position="709"/>
        <end position="984"/>
    </location>
</feature>
<evidence type="ECO:0000259" key="8">
    <source>
        <dbReference type="Pfam" id="PF08124"/>
    </source>
</evidence>
<dbReference type="EMBL" id="AEUX02000002">
    <property type="protein sequence ID" value="EHI70657.1"/>
    <property type="molecule type" value="Genomic_DNA"/>
</dbReference>
<feature type="domain" description="Hyaluronate lyase N-terminal beta-sheet" evidence="9">
    <location>
        <begin position="265"/>
        <end position="324"/>
    </location>
</feature>
<evidence type="ECO:0000256" key="1">
    <source>
        <dbReference type="ARBA" id="ARBA00006699"/>
    </source>
</evidence>
<dbReference type="PANTHER" id="PTHR38481:SF1">
    <property type="entry name" value="HYALURONATE LYASE"/>
    <property type="match status" value="1"/>
</dbReference>
<gene>
    <name evidence="11" type="ORF">STRIC_0025</name>
</gene>
<dbReference type="InterPro" id="IPR023295">
    <property type="entry name" value="Hyaluronate_lyase_beta_dom_sf"/>
</dbReference>
<dbReference type="InterPro" id="IPR038970">
    <property type="entry name" value="Lyase_8"/>
</dbReference>
<dbReference type="GO" id="GO:0005576">
    <property type="term" value="C:extracellular region"/>
    <property type="evidence" value="ECO:0007669"/>
    <property type="project" value="InterPro"/>
</dbReference>
<dbReference type="STRING" id="764299.STRIC_0025"/>
<dbReference type="Pfam" id="PF21461">
    <property type="entry name" value="HL_N-beta"/>
    <property type="match status" value="1"/>
</dbReference>
<dbReference type="Gene3D" id="2.60.120.260">
    <property type="entry name" value="Galactose-binding domain-like"/>
    <property type="match status" value="1"/>
</dbReference>
<protein>
    <submittedName>
        <fullName evidence="11">Polysaccharide lyase family 8, N-terminal alpha-helical domain protein</fullName>
    </submittedName>
</protein>
<evidence type="ECO:0000256" key="4">
    <source>
        <dbReference type="PIRSR" id="PIRSR638970-1"/>
    </source>
</evidence>
<keyword evidence="3 11" id="KW-0456">Lyase</keyword>
<dbReference type="SUPFAM" id="SSF49785">
    <property type="entry name" value="Galactose-binding domain-like"/>
    <property type="match status" value="1"/>
</dbReference>
<feature type="active site" evidence="4">
    <location>
        <position position="571"/>
    </location>
</feature>
<dbReference type="AlphaFoldDB" id="G5K0A5"/>
<evidence type="ECO:0000256" key="3">
    <source>
        <dbReference type="ARBA" id="ARBA00023239"/>
    </source>
</evidence>
<dbReference type="SUPFAM" id="SSF81296">
    <property type="entry name" value="E set domains"/>
    <property type="match status" value="1"/>
</dbReference>
<feature type="signal peptide" evidence="5">
    <location>
        <begin position="1"/>
        <end position="28"/>
    </location>
</feature>
<dbReference type="SUPFAM" id="SSF49863">
    <property type="entry name" value="Hyaluronate lyase-like, C-terminal domain"/>
    <property type="match status" value="1"/>
</dbReference>
<evidence type="ECO:0000259" key="7">
    <source>
        <dbReference type="Pfam" id="PF02884"/>
    </source>
</evidence>
<dbReference type="RefSeq" id="WP_008087497.1">
    <property type="nucleotide sequence ID" value="NZ_AEUX02000002.1"/>
</dbReference>
<dbReference type="InterPro" id="IPR054563">
    <property type="entry name" value="HylB-like_N"/>
</dbReference>
<evidence type="ECO:0000313" key="12">
    <source>
        <dbReference type="Proteomes" id="UP000003330"/>
    </source>
</evidence>
<dbReference type="InterPro" id="IPR008929">
    <property type="entry name" value="Chondroitin_lyas"/>
</dbReference>
<dbReference type="InterPro" id="IPR004103">
    <property type="entry name" value="Lyase_8_C"/>
</dbReference>
<comment type="similarity">
    <text evidence="1">Belongs to the polysaccharide lyase 8 family.</text>
</comment>
<dbReference type="InterPro" id="IPR008979">
    <property type="entry name" value="Galactose-bd-like_sf"/>
</dbReference>
<feature type="domain" description="Polysaccharide lyase 8 N-terminal alpha-helical" evidence="8">
    <location>
        <begin position="339"/>
        <end position="666"/>
    </location>
</feature>
<keyword evidence="12" id="KW-1185">Reference proteome</keyword>
<evidence type="ECO:0000256" key="5">
    <source>
        <dbReference type="SAM" id="SignalP"/>
    </source>
</evidence>
<dbReference type="InterPro" id="IPR048734">
    <property type="entry name" value="HL_N-beta"/>
</dbReference>
<dbReference type="GO" id="GO:0030246">
    <property type="term" value="F:carbohydrate binding"/>
    <property type="evidence" value="ECO:0007669"/>
    <property type="project" value="InterPro"/>
</dbReference>
<dbReference type="Gene3D" id="2.60.40.1380">
    <property type="entry name" value="E set domains, domain 4"/>
    <property type="match status" value="1"/>
</dbReference>
<evidence type="ECO:0000313" key="11">
    <source>
        <dbReference type="EMBL" id="EHI70657.1"/>
    </source>
</evidence>
<dbReference type="Pfam" id="PF22637">
    <property type="entry name" value="CBM_4_9_1"/>
    <property type="match status" value="1"/>
</dbReference>
<dbReference type="Gene3D" id="1.50.10.100">
    <property type="entry name" value="Chondroitin AC/alginate lyase"/>
    <property type="match status" value="1"/>
</dbReference>
<feature type="active site" evidence="4">
    <location>
        <position position="625"/>
    </location>
</feature>
<dbReference type="PANTHER" id="PTHR38481">
    <property type="entry name" value="HYALURONATE LYASE"/>
    <property type="match status" value="1"/>
</dbReference>
<dbReference type="InterPro" id="IPR011013">
    <property type="entry name" value="Gal_mutarotase_sf_dom"/>
</dbReference>
<dbReference type="Gene3D" id="2.60.220.10">
    <property type="entry name" value="Polysaccharide lyase family 8-like, C-terminal"/>
    <property type="match status" value="1"/>
</dbReference>
<proteinExistence type="inferred from homology"/>
<dbReference type="eggNOG" id="COG5492">
    <property type="taxonomic scope" value="Bacteria"/>
</dbReference>